<evidence type="ECO:0000313" key="1">
    <source>
        <dbReference type="EMBL" id="CAF5220932.1"/>
    </source>
</evidence>
<feature type="non-terminal residue" evidence="1">
    <location>
        <position position="1"/>
    </location>
</feature>
<dbReference type="AlphaFoldDB" id="A0A8S3JUV1"/>
<dbReference type="EMBL" id="CAJOBJ010365795">
    <property type="protein sequence ID" value="CAF5220932.1"/>
    <property type="molecule type" value="Genomic_DNA"/>
</dbReference>
<gene>
    <name evidence="1" type="ORF">GIL414_LOCUS84280</name>
</gene>
<sequence>MVFLIVDFLINQNTTDLKTLDDCPANTNISRQGTFSACVCKAGFYMSMDKRECRTASVALGGAKNVSHARAACVNITNADCTAKFGAYAFCQDETCFCDRGQSFVNAAGQCGM</sequence>
<proteinExistence type="predicted"/>
<protein>
    <submittedName>
        <fullName evidence="1">Uncharacterized protein</fullName>
    </submittedName>
</protein>
<evidence type="ECO:0000313" key="2">
    <source>
        <dbReference type="Proteomes" id="UP000681720"/>
    </source>
</evidence>
<reference evidence="1" key="1">
    <citation type="submission" date="2021-02" db="EMBL/GenBank/DDBJ databases">
        <authorList>
            <person name="Nowell W R."/>
        </authorList>
    </citation>
    <scope>NUCLEOTIDE SEQUENCE</scope>
</reference>
<dbReference type="Proteomes" id="UP000681720">
    <property type="component" value="Unassembled WGS sequence"/>
</dbReference>
<comment type="caution">
    <text evidence="1">The sequence shown here is derived from an EMBL/GenBank/DDBJ whole genome shotgun (WGS) entry which is preliminary data.</text>
</comment>
<accession>A0A8S3JUV1</accession>
<organism evidence="1 2">
    <name type="scientific">Rotaria magnacalcarata</name>
    <dbReference type="NCBI Taxonomy" id="392030"/>
    <lineage>
        <taxon>Eukaryota</taxon>
        <taxon>Metazoa</taxon>
        <taxon>Spiralia</taxon>
        <taxon>Gnathifera</taxon>
        <taxon>Rotifera</taxon>
        <taxon>Eurotatoria</taxon>
        <taxon>Bdelloidea</taxon>
        <taxon>Philodinida</taxon>
        <taxon>Philodinidae</taxon>
        <taxon>Rotaria</taxon>
    </lineage>
</organism>
<name>A0A8S3JUV1_9BILA</name>